<dbReference type="GO" id="GO:0004044">
    <property type="term" value="F:amidophosphoribosyltransferase activity"/>
    <property type="evidence" value="ECO:0007669"/>
    <property type="project" value="UniProtKB-EC"/>
</dbReference>
<evidence type="ECO:0000313" key="2">
    <source>
        <dbReference type="Proteomes" id="UP000006230"/>
    </source>
</evidence>
<sequence length="68" mass="7243">MPRTGPMLLGVFGNETAPEALVRLPNGRLDTVALGDRVNGRQVVAIDTGRIALARGGKAYWLEQLGGR</sequence>
<accession>Q0FKE4</accession>
<keyword evidence="2" id="KW-1185">Reference proteome</keyword>
<evidence type="ECO:0000313" key="1">
    <source>
        <dbReference type="EMBL" id="EAU44621.1"/>
    </source>
</evidence>
<dbReference type="HOGENOM" id="CLU_177050_1_0_5"/>
<dbReference type="Proteomes" id="UP000006230">
    <property type="component" value="Unassembled WGS sequence"/>
</dbReference>
<proteinExistence type="predicted"/>
<keyword evidence="1" id="KW-0328">Glycosyltransferase</keyword>
<comment type="caution">
    <text evidence="1">The sequence shown here is derived from an EMBL/GenBank/DDBJ whole genome shotgun (WGS) entry which is preliminary data.</text>
</comment>
<organism evidence="1 2">
    <name type="scientific">Salipiger bermudensis (strain DSM 26914 / JCM 13377 / KCTC 12554 / HTCC2601)</name>
    <name type="common">Pelagibaca bermudensis</name>
    <dbReference type="NCBI Taxonomy" id="314265"/>
    <lineage>
        <taxon>Bacteria</taxon>
        <taxon>Pseudomonadati</taxon>
        <taxon>Pseudomonadota</taxon>
        <taxon>Alphaproteobacteria</taxon>
        <taxon>Rhodobacterales</taxon>
        <taxon>Roseobacteraceae</taxon>
        <taxon>Salipiger</taxon>
    </lineage>
</organism>
<protein>
    <submittedName>
        <fullName evidence="1">Amidophosphoribosyltransferase</fullName>
        <ecNumber evidence="1">2.4.2.14</ecNumber>
    </submittedName>
</protein>
<dbReference type="AlphaFoldDB" id="Q0FKE4"/>
<gene>
    <name evidence="1" type="ORF">R2601_24175</name>
</gene>
<dbReference type="EC" id="2.4.2.14" evidence="1"/>
<dbReference type="EMBL" id="AATQ01000041">
    <property type="protein sequence ID" value="EAU44621.1"/>
    <property type="molecule type" value="Genomic_DNA"/>
</dbReference>
<name>Q0FKE4_SALBH</name>
<reference evidence="1 2" key="1">
    <citation type="journal article" date="2010" name="J. Bacteriol.">
        <title>Genome sequences of Pelagibaca bermudensis HTCC2601T and Maritimibacter alkaliphilus HTCC2654T, the type strains of two marine Roseobacter genera.</title>
        <authorList>
            <person name="Thrash J.C."/>
            <person name="Cho J.C."/>
            <person name="Ferriera S."/>
            <person name="Johnson J."/>
            <person name="Vergin K.L."/>
            <person name="Giovannoni S.J."/>
        </authorList>
    </citation>
    <scope>NUCLEOTIDE SEQUENCE [LARGE SCALE GENOMIC DNA]</scope>
    <source>
        <strain evidence="2">DSM 26914 / JCM 13377 / KCTC 12554 / HTCC2601</strain>
    </source>
</reference>
<dbReference type="STRING" id="314265.R2601_24175"/>
<keyword evidence="1" id="KW-0808">Transferase</keyword>